<evidence type="ECO:0000256" key="10">
    <source>
        <dbReference type="ARBA" id="ARBA00023146"/>
    </source>
</evidence>
<dbReference type="GO" id="GO:0005737">
    <property type="term" value="C:cytoplasm"/>
    <property type="evidence" value="ECO:0007669"/>
    <property type="project" value="UniProtKB-SubCell"/>
</dbReference>
<dbReference type="PANTHER" id="PTHR43697">
    <property type="entry name" value="SERYL-TRNA SYNTHETASE"/>
    <property type="match status" value="1"/>
</dbReference>
<evidence type="ECO:0000256" key="5">
    <source>
        <dbReference type="ARBA" id="ARBA00022490"/>
    </source>
</evidence>
<evidence type="ECO:0000256" key="6">
    <source>
        <dbReference type="ARBA" id="ARBA00022598"/>
    </source>
</evidence>
<dbReference type="InterPro" id="IPR002314">
    <property type="entry name" value="aa-tRNA-synt_IIb"/>
</dbReference>
<keyword evidence="6 19" id="KW-0436">Ligase</keyword>
<feature type="binding site" evidence="15">
    <location>
        <position position="288"/>
    </location>
    <ligand>
        <name>L-serine</name>
        <dbReference type="ChEBI" id="CHEBI:33384"/>
    </ligand>
</feature>
<evidence type="ECO:0000313" key="20">
    <source>
        <dbReference type="Proteomes" id="UP000178091"/>
    </source>
</evidence>
<evidence type="ECO:0000256" key="15">
    <source>
        <dbReference type="PIRSR" id="PIRSR001529-1"/>
    </source>
</evidence>
<keyword evidence="10" id="KW-0030">Aminoacyl-tRNA synthetase</keyword>
<dbReference type="Gene3D" id="1.10.287.40">
    <property type="entry name" value="Serine-tRNA synthetase, tRNA binding domain"/>
    <property type="match status" value="1"/>
</dbReference>
<evidence type="ECO:0000256" key="8">
    <source>
        <dbReference type="ARBA" id="ARBA00022840"/>
    </source>
</evidence>
<feature type="binding site" evidence="15">
    <location>
        <position position="265"/>
    </location>
    <ligand>
        <name>L-serine</name>
        <dbReference type="ChEBI" id="CHEBI:33384"/>
    </ligand>
</feature>
<keyword evidence="9" id="KW-0648">Protein biosynthesis</keyword>
<organism evidence="19 20">
    <name type="scientific">Candidatus Adlerbacteria bacterium RIFCSPHIGHO2_12_FULL_53_18</name>
    <dbReference type="NCBI Taxonomy" id="1797242"/>
    <lineage>
        <taxon>Bacteria</taxon>
        <taxon>Candidatus Adleribacteriota</taxon>
    </lineage>
</organism>
<dbReference type="Pfam" id="PF00587">
    <property type="entry name" value="tRNA-synt_2b"/>
    <property type="match status" value="1"/>
</dbReference>
<reference evidence="19 20" key="1">
    <citation type="journal article" date="2016" name="Nat. Commun.">
        <title>Thousands of microbial genomes shed light on interconnected biogeochemical processes in an aquifer system.</title>
        <authorList>
            <person name="Anantharaman K."/>
            <person name="Brown C.T."/>
            <person name="Hug L.A."/>
            <person name="Sharon I."/>
            <person name="Castelle C.J."/>
            <person name="Probst A.J."/>
            <person name="Thomas B.C."/>
            <person name="Singh A."/>
            <person name="Wilkins M.J."/>
            <person name="Karaoz U."/>
            <person name="Brodie E.L."/>
            <person name="Williams K.H."/>
            <person name="Hubbard S.S."/>
            <person name="Banfield J.F."/>
        </authorList>
    </citation>
    <scope>NUCLEOTIDE SEQUENCE [LARGE SCALE GENOMIC DNA]</scope>
</reference>
<protein>
    <recommendedName>
        <fullName evidence="11 14">Serine--tRNA ligase</fullName>
        <ecNumber evidence="4 14">6.1.1.11</ecNumber>
    </recommendedName>
</protein>
<comment type="subcellular location">
    <subcellularLocation>
        <location evidence="1">Cytoplasm</location>
    </subcellularLocation>
</comment>
<evidence type="ECO:0000256" key="3">
    <source>
        <dbReference type="ARBA" id="ARBA00010728"/>
    </source>
</evidence>
<dbReference type="InterPro" id="IPR045864">
    <property type="entry name" value="aa-tRNA-synth_II/BPL/LPL"/>
</dbReference>
<comment type="caution">
    <text evidence="19">The sequence shown here is derived from an EMBL/GenBank/DDBJ whole genome shotgun (WGS) entry which is preliminary data.</text>
</comment>
<accession>A0A1F4XSK2</accession>
<keyword evidence="7" id="KW-0547">Nucleotide-binding</keyword>
<keyword evidence="17" id="KW-0175">Coiled coil</keyword>
<sequence length="430" mass="48627">MLDVTFIRENQELVKAAIKNKNREGIDIEKILALADKRKKLAGDISDLNRSRNEAANRRDAEAGKRLKDELKSAEEKYQTLERELVALLIKVPNIPSADTPVGPDESGNKIIRQWGEKPQFNFEPKAHWDIGHALGVIDSEKAAEVSGARFTYLKGDLALLQFAILQWALSVLTSREKLETIAKEAGLSVNPKPFVPVVPPVMMRSLVMNRMARLDPIDDRFYFEKDDLVLIGSAEHTLGPLHMDETLKEEQLPIRYAGYSPSFRREAGSYGKDTKGILRLHQFDKLEMESFVKPEDGLAEQDFMIAIQEHLMRKLALSHQTVLICTGDMGFPDQRQIDLETWMPGQNTYRETHSADYVGGFQARRLNTRLKRAGGEVEPVHMNDATVFAMGRTLIAIMENYQQEDGTITVPEVLRPFMGGKEKIEKVQV</sequence>
<evidence type="ECO:0000256" key="1">
    <source>
        <dbReference type="ARBA" id="ARBA00004496"/>
    </source>
</evidence>
<comment type="pathway">
    <text evidence="2">Aminoacyl-tRNA biosynthesis; selenocysteinyl-tRNA(Sec) biosynthesis; L-seryl-tRNA(Sec) from L-serine and tRNA(Sec): step 1/1.</text>
</comment>
<feature type="coiled-coil region" evidence="17">
    <location>
        <begin position="57"/>
        <end position="91"/>
    </location>
</feature>
<evidence type="ECO:0000256" key="12">
    <source>
        <dbReference type="ARBA" id="ARBA00047929"/>
    </source>
</evidence>
<name>A0A1F4XSK2_9BACT</name>
<comment type="catalytic activity">
    <reaction evidence="13">
        <text>tRNA(Ser) + L-serine + ATP = L-seryl-tRNA(Ser) + AMP + diphosphate + H(+)</text>
        <dbReference type="Rhea" id="RHEA:12292"/>
        <dbReference type="Rhea" id="RHEA-COMP:9669"/>
        <dbReference type="Rhea" id="RHEA-COMP:9703"/>
        <dbReference type="ChEBI" id="CHEBI:15378"/>
        <dbReference type="ChEBI" id="CHEBI:30616"/>
        <dbReference type="ChEBI" id="CHEBI:33019"/>
        <dbReference type="ChEBI" id="CHEBI:33384"/>
        <dbReference type="ChEBI" id="CHEBI:78442"/>
        <dbReference type="ChEBI" id="CHEBI:78533"/>
        <dbReference type="ChEBI" id="CHEBI:456215"/>
        <dbReference type="EC" id="6.1.1.11"/>
    </reaction>
</comment>
<dbReference type="Proteomes" id="UP000178091">
    <property type="component" value="Unassembled WGS sequence"/>
</dbReference>
<evidence type="ECO:0000256" key="14">
    <source>
        <dbReference type="NCBIfam" id="TIGR00414"/>
    </source>
</evidence>
<evidence type="ECO:0000256" key="9">
    <source>
        <dbReference type="ARBA" id="ARBA00022917"/>
    </source>
</evidence>
<feature type="binding site" evidence="16">
    <location>
        <begin position="352"/>
        <end position="355"/>
    </location>
    <ligand>
        <name>ATP</name>
        <dbReference type="ChEBI" id="CHEBI:30616"/>
    </ligand>
</feature>
<dbReference type="InterPro" id="IPR006195">
    <property type="entry name" value="aa-tRNA-synth_II"/>
</dbReference>
<dbReference type="InterPro" id="IPR010978">
    <property type="entry name" value="tRNA-bd_arm"/>
</dbReference>
<evidence type="ECO:0000256" key="13">
    <source>
        <dbReference type="ARBA" id="ARBA00048823"/>
    </source>
</evidence>
<dbReference type="Pfam" id="PF02403">
    <property type="entry name" value="Seryl_tRNA_N"/>
    <property type="match status" value="1"/>
</dbReference>
<dbReference type="NCBIfam" id="TIGR00414">
    <property type="entry name" value="serS"/>
    <property type="match status" value="1"/>
</dbReference>
<dbReference type="GO" id="GO:0006434">
    <property type="term" value="P:seryl-tRNA aminoacylation"/>
    <property type="evidence" value="ECO:0007669"/>
    <property type="project" value="UniProtKB-UniRule"/>
</dbReference>
<evidence type="ECO:0000256" key="2">
    <source>
        <dbReference type="ARBA" id="ARBA00005045"/>
    </source>
</evidence>
<evidence type="ECO:0000256" key="7">
    <source>
        <dbReference type="ARBA" id="ARBA00022741"/>
    </source>
</evidence>
<dbReference type="GO" id="GO:0004828">
    <property type="term" value="F:serine-tRNA ligase activity"/>
    <property type="evidence" value="ECO:0007669"/>
    <property type="project" value="UniProtKB-UniRule"/>
</dbReference>
<feature type="site" description="Important for serine binding" evidence="15">
    <location>
        <position position="387"/>
    </location>
</feature>
<dbReference type="InterPro" id="IPR002317">
    <property type="entry name" value="Ser-tRNA-ligase_type_1"/>
</dbReference>
<dbReference type="PROSITE" id="PS50862">
    <property type="entry name" value="AA_TRNA_LIGASE_II"/>
    <property type="match status" value="1"/>
</dbReference>
<dbReference type="EC" id="6.1.1.11" evidence="4 14"/>
<comment type="catalytic activity">
    <reaction evidence="12">
        <text>tRNA(Sec) + L-serine + ATP = L-seryl-tRNA(Sec) + AMP + diphosphate + H(+)</text>
        <dbReference type="Rhea" id="RHEA:42580"/>
        <dbReference type="Rhea" id="RHEA-COMP:9742"/>
        <dbReference type="Rhea" id="RHEA-COMP:10128"/>
        <dbReference type="ChEBI" id="CHEBI:15378"/>
        <dbReference type="ChEBI" id="CHEBI:30616"/>
        <dbReference type="ChEBI" id="CHEBI:33019"/>
        <dbReference type="ChEBI" id="CHEBI:33384"/>
        <dbReference type="ChEBI" id="CHEBI:78442"/>
        <dbReference type="ChEBI" id="CHEBI:78533"/>
        <dbReference type="ChEBI" id="CHEBI:456215"/>
        <dbReference type="EC" id="6.1.1.11"/>
    </reaction>
</comment>
<dbReference type="PANTHER" id="PTHR43697:SF1">
    <property type="entry name" value="SERINE--TRNA LIGASE"/>
    <property type="match status" value="1"/>
</dbReference>
<dbReference type="AlphaFoldDB" id="A0A1F4XSK2"/>
<keyword evidence="8 16" id="KW-0067">ATP-binding</keyword>
<dbReference type="InterPro" id="IPR042103">
    <property type="entry name" value="SerRS_1_N_sf"/>
</dbReference>
<evidence type="ECO:0000259" key="18">
    <source>
        <dbReference type="PROSITE" id="PS50862"/>
    </source>
</evidence>
<dbReference type="EMBL" id="MEWW01000010">
    <property type="protein sequence ID" value="OGC84692.1"/>
    <property type="molecule type" value="Genomic_DNA"/>
</dbReference>
<gene>
    <name evidence="19" type="ORF">A3F55_02385</name>
</gene>
<comment type="similarity">
    <text evidence="3">Belongs to the class-II aminoacyl-tRNA synthetase family. Type-1 seryl-tRNA synthetase subfamily.</text>
</comment>
<proteinExistence type="inferred from homology"/>
<dbReference type="GO" id="GO:0005524">
    <property type="term" value="F:ATP binding"/>
    <property type="evidence" value="ECO:0007669"/>
    <property type="project" value="UniProtKB-KW"/>
</dbReference>
<feature type="domain" description="Aminoacyl-transfer RNA synthetases class-II family profile" evidence="18">
    <location>
        <begin position="184"/>
        <end position="412"/>
    </location>
</feature>
<dbReference type="InterPro" id="IPR015866">
    <property type="entry name" value="Ser-tRNA-synth_1_N"/>
</dbReference>
<dbReference type="Gene3D" id="3.30.930.10">
    <property type="entry name" value="Bira Bifunctional Protein, Domain 2"/>
    <property type="match status" value="1"/>
</dbReference>
<evidence type="ECO:0000256" key="11">
    <source>
        <dbReference type="ARBA" id="ARBA00039158"/>
    </source>
</evidence>
<dbReference type="PIRSF" id="PIRSF001529">
    <property type="entry name" value="Ser-tRNA-synth_IIa"/>
    <property type="match status" value="1"/>
</dbReference>
<evidence type="ECO:0000313" key="19">
    <source>
        <dbReference type="EMBL" id="OGC84692.1"/>
    </source>
</evidence>
<evidence type="ECO:0000256" key="17">
    <source>
        <dbReference type="SAM" id="Coils"/>
    </source>
</evidence>
<keyword evidence="5" id="KW-0963">Cytoplasm</keyword>
<feature type="binding site" evidence="16">
    <location>
        <begin position="265"/>
        <end position="267"/>
    </location>
    <ligand>
        <name>ATP</name>
        <dbReference type="ChEBI" id="CHEBI:30616"/>
    </ligand>
</feature>
<evidence type="ECO:0000256" key="16">
    <source>
        <dbReference type="PIRSR" id="PIRSR001529-2"/>
    </source>
</evidence>
<dbReference type="PRINTS" id="PR00981">
    <property type="entry name" value="TRNASYNTHSER"/>
</dbReference>
<dbReference type="SUPFAM" id="SSF46589">
    <property type="entry name" value="tRNA-binding arm"/>
    <property type="match status" value="1"/>
</dbReference>
<evidence type="ECO:0000256" key="4">
    <source>
        <dbReference type="ARBA" id="ARBA00012840"/>
    </source>
</evidence>
<dbReference type="SUPFAM" id="SSF55681">
    <property type="entry name" value="Class II aaRS and biotin synthetases"/>
    <property type="match status" value="1"/>
</dbReference>